<name>A0ABR7NM22_9FIRM</name>
<evidence type="ECO:0000256" key="5">
    <source>
        <dbReference type="ARBA" id="ARBA00022679"/>
    </source>
</evidence>
<reference evidence="13 14" key="1">
    <citation type="submission" date="2020-08" db="EMBL/GenBank/DDBJ databases">
        <title>Genome public.</title>
        <authorList>
            <person name="Liu C."/>
            <person name="Sun Q."/>
        </authorList>
    </citation>
    <scope>NUCLEOTIDE SEQUENCE [LARGE SCALE GENOMIC DNA]</scope>
    <source>
        <strain evidence="13 14">BX1</strain>
    </source>
</reference>
<comment type="caution">
    <text evidence="13">The sequence shown here is derived from an EMBL/GenBank/DDBJ whole genome shotgun (WGS) entry which is preliminary data.</text>
</comment>
<evidence type="ECO:0000256" key="10">
    <source>
        <dbReference type="ARBA" id="ARBA00049244"/>
    </source>
</evidence>
<dbReference type="Proteomes" id="UP000658131">
    <property type="component" value="Unassembled WGS sequence"/>
</dbReference>
<dbReference type="InterPro" id="IPR004013">
    <property type="entry name" value="PHP_dom"/>
</dbReference>
<dbReference type="InterPro" id="IPR004365">
    <property type="entry name" value="NA-bd_OB_tRNA"/>
</dbReference>
<comment type="catalytic activity">
    <reaction evidence="10">
        <text>DNA(n) + a 2'-deoxyribonucleoside 5'-triphosphate = DNA(n+1) + diphosphate</text>
        <dbReference type="Rhea" id="RHEA:22508"/>
        <dbReference type="Rhea" id="RHEA-COMP:17339"/>
        <dbReference type="Rhea" id="RHEA-COMP:17340"/>
        <dbReference type="ChEBI" id="CHEBI:33019"/>
        <dbReference type="ChEBI" id="CHEBI:61560"/>
        <dbReference type="ChEBI" id="CHEBI:173112"/>
        <dbReference type="EC" id="2.7.7.7"/>
    </reaction>
</comment>
<dbReference type="CDD" id="cd12113">
    <property type="entry name" value="PHP_PolIIIA_DnaE3"/>
    <property type="match status" value="1"/>
</dbReference>
<evidence type="ECO:0000256" key="6">
    <source>
        <dbReference type="ARBA" id="ARBA00022695"/>
    </source>
</evidence>
<dbReference type="NCBIfam" id="NF005298">
    <property type="entry name" value="PRK06826.1"/>
    <property type="match status" value="1"/>
</dbReference>
<dbReference type="PANTHER" id="PTHR32294">
    <property type="entry name" value="DNA POLYMERASE III SUBUNIT ALPHA"/>
    <property type="match status" value="1"/>
</dbReference>
<feature type="compositionally biased region" description="Basic and acidic residues" evidence="11">
    <location>
        <begin position="1077"/>
        <end position="1100"/>
    </location>
</feature>
<keyword evidence="8" id="KW-0239">DNA-directed DNA polymerase</keyword>
<keyword evidence="5 13" id="KW-0808">Transferase</keyword>
<accession>A0ABR7NM22</accession>
<dbReference type="EC" id="2.7.7.7" evidence="3"/>
<dbReference type="InterPro" id="IPR003141">
    <property type="entry name" value="Pol/His_phosphatase_N"/>
</dbReference>
<evidence type="ECO:0000313" key="14">
    <source>
        <dbReference type="Proteomes" id="UP000658131"/>
    </source>
</evidence>
<protein>
    <recommendedName>
        <fullName evidence="4">DNA polymerase III subunit alpha</fullName>
        <ecNumber evidence="3">2.7.7.7</ecNumber>
    </recommendedName>
</protein>
<dbReference type="Pfam" id="PF17657">
    <property type="entry name" value="DNA_pol3_finger"/>
    <property type="match status" value="1"/>
</dbReference>
<sequence length="1185" mass="132785">MKPFVHLHLHTEYSLLDGACRIDRVLEYAKSLGQPAMAITDHGVMYGVIDFYKKAKEIGIKPVIGCEVYVAPRTMRDRVHRIDSSPHHLVLLCKNMTGYQNLISLVSRGCIDGFYQKPRIDLELLSQKSEGLICLSACLSGQIPRLLAAGDYAGAKEAAQRYLAIFGTEDYYIEVQNHGIEEQRRILPLLRRLAGELGVKLAATNDCHYITKADHRMQHVLTCIQTNTTVDNPSMEFATDEFYVKSRDEMAAALPGFEEALDNTVEIARRCNLEFTFGELKLPYFTAPDGRENREYFRSGCYAGLRLHYGENPASEVVERLEYELSVIEKMGYVDYYLIVHDFVAYAKSQGIPVGPGRGSGAGSLAAYCIGITGIDPIKYHLIFERFLNPERVSMPDFDIDFCYVRRGEVIDYVVRRYGADHVAQIITFGTMAARAALRDTGRALGMGYQQVDAIAKLVPMELGITLDKALAGSKDFKKAYDGDPAARELIDMARSIEGMPRHASTHAAGVVISKEPVEHYVPLQNGDGAIVTQFPMTTLEELGLLKMDFLGLRNLTVIADCEKMVRRGEPDFRADAVPIDDPETYRAFSKGATAGVFQFESAGIRQVLMQLGPEHLEDLIAVVSLYRPGPMDSIPLYIRNRHNPSLVTYKHPKLAKILDVTYGCIVYQEQVMQICRELAGFSYGRADLVRRAMSKKKHKIMQQEREHFIHGLRREDGGMECPGCVANGIPEETANAIFDEMSSFASYAFNKSHAAAYAYVAYQTAYLKCHYPTEYMAALLTSVLDHTSKMVSYIDECQKMGIRLLPPDVNESVEGFAAVGEKRIRFGLLAVKNLGRAVVRALIEKREQDGPYADLYDLCSRMYDAELRRKSLETLIRCGACDCFRLTRRAMLAASDSLLADVEQVQKSNLAGQVNLFETASEDGKAHQAVIAPAEEFERSQLLKMEKESIGYYVSGHPLEDYRALIETLPVAPISEILEAAENRSERYRDDAPVQIAAVIEKKKLTVTKKGDTMAYLTAEDLGGSIEVLAFPKILSQYGPLTDEDSIVLLSGRLSFREDEEPKLRLEAVKRLSEMRIPEEQAGKKPPMDDGMLGKDDGRNQLNRKKQSKRPGLYLKAEGKNSAKWIKSQKYLAVFDGDTPVYVYFEQDRKLVLAPRSLWVSTCDVLLRVLREELGEKNVVLVES</sequence>
<dbReference type="Pfam" id="PF02811">
    <property type="entry name" value="PHP"/>
    <property type="match status" value="1"/>
</dbReference>
<organism evidence="13 14">
    <name type="scientific">Yanshouia hominis</name>
    <dbReference type="NCBI Taxonomy" id="2763673"/>
    <lineage>
        <taxon>Bacteria</taxon>
        <taxon>Bacillati</taxon>
        <taxon>Bacillota</taxon>
        <taxon>Clostridia</taxon>
        <taxon>Eubacteriales</taxon>
        <taxon>Oscillospiraceae</taxon>
        <taxon>Yanshouia</taxon>
    </lineage>
</organism>
<dbReference type="InterPro" id="IPR040982">
    <property type="entry name" value="DNA_pol3_finger"/>
</dbReference>
<feature type="domain" description="Polymerase/histidinol phosphatase N-terminal" evidence="12">
    <location>
        <begin position="5"/>
        <end position="72"/>
    </location>
</feature>
<proteinExistence type="inferred from homology"/>
<dbReference type="SMART" id="SM00481">
    <property type="entry name" value="POLIIIAc"/>
    <property type="match status" value="1"/>
</dbReference>
<dbReference type="CDD" id="cd04485">
    <property type="entry name" value="DnaE_OBF"/>
    <property type="match status" value="1"/>
</dbReference>
<evidence type="ECO:0000256" key="4">
    <source>
        <dbReference type="ARBA" id="ARBA00019114"/>
    </source>
</evidence>
<dbReference type="RefSeq" id="WP_262400773.1">
    <property type="nucleotide sequence ID" value="NZ_JACRTB010000028.1"/>
</dbReference>
<evidence type="ECO:0000256" key="1">
    <source>
        <dbReference type="ARBA" id="ARBA00004496"/>
    </source>
</evidence>
<comment type="similarity">
    <text evidence="2">Belongs to the DNA polymerase type-C family. DnaE subfamily.</text>
</comment>
<comment type="subcellular location">
    <subcellularLocation>
        <location evidence="1">Cytoplasm</location>
    </subcellularLocation>
</comment>
<dbReference type="Gene3D" id="3.20.20.140">
    <property type="entry name" value="Metal-dependent hydrolases"/>
    <property type="match status" value="1"/>
</dbReference>
<dbReference type="Gene3D" id="1.10.10.1600">
    <property type="entry name" value="Bacterial DNA polymerase III alpha subunit, thumb domain"/>
    <property type="match status" value="1"/>
</dbReference>
<gene>
    <name evidence="13" type="ORF">H8717_13225</name>
</gene>
<dbReference type="Pfam" id="PF01336">
    <property type="entry name" value="tRNA_anti-codon"/>
    <property type="match status" value="1"/>
</dbReference>
<keyword evidence="14" id="KW-1185">Reference proteome</keyword>
<evidence type="ECO:0000256" key="3">
    <source>
        <dbReference type="ARBA" id="ARBA00012417"/>
    </source>
</evidence>
<evidence type="ECO:0000256" key="2">
    <source>
        <dbReference type="ARBA" id="ARBA00009496"/>
    </source>
</evidence>
<keyword evidence="6 13" id="KW-0548">Nucleotidyltransferase</keyword>
<evidence type="ECO:0000256" key="9">
    <source>
        <dbReference type="ARBA" id="ARBA00025611"/>
    </source>
</evidence>
<dbReference type="Pfam" id="PF07733">
    <property type="entry name" value="DNA_pol3_alpha"/>
    <property type="match status" value="1"/>
</dbReference>
<comment type="function">
    <text evidence="9">DNA polymerase III is a complex, multichain enzyme responsible for most of the replicative synthesis in bacteria. This DNA polymerase also exhibits 3' to 5' exonuclease activity. The alpha chain is the DNA polymerase.</text>
</comment>
<evidence type="ECO:0000313" key="13">
    <source>
        <dbReference type="EMBL" id="MBC8577364.1"/>
    </source>
</evidence>
<evidence type="ECO:0000256" key="7">
    <source>
        <dbReference type="ARBA" id="ARBA00022705"/>
    </source>
</evidence>
<dbReference type="InterPro" id="IPR016195">
    <property type="entry name" value="Pol/histidinol_Pase-like"/>
</dbReference>
<dbReference type="EMBL" id="JACRTB010000028">
    <property type="protein sequence ID" value="MBC8577364.1"/>
    <property type="molecule type" value="Genomic_DNA"/>
</dbReference>
<dbReference type="NCBIfam" id="NF004226">
    <property type="entry name" value="PRK05673.1"/>
    <property type="match status" value="1"/>
</dbReference>
<evidence type="ECO:0000256" key="11">
    <source>
        <dbReference type="SAM" id="MobiDB-lite"/>
    </source>
</evidence>
<evidence type="ECO:0000259" key="12">
    <source>
        <dbReference type="SMART" id="SM00481"/>
    </source>
</evidence>
<dbReference type="Gene3D" id="1.10.150.870">
    <property type="match status" value="1"/>
</dbReference>
<dbReference type="NCBIfam" id="TIGR00594">
    <property type="entry name" value="polc"/>
    <property type="match status" value="1"/>
</dbReference>
<dbReference type="SUPFAM" id="SSF89550">
    <property type="entry name" value="PHP domain-like"/>
    <property type="match status" value="1"/>
</dbReference>
<keyword evidence="7" id="KW-0235">DNA replication</keyword>
<dbReference type="InterPro" id="IPR011708">
    <property type="entry name" value="DNA_pol3_alpha_NTPase_dom"/>
</dbReference>
<evidence type="ECO:0000256" key="8">
    <source>
        <dbReference type="ARBA" id="ARBA00022932"/>
    </source>
</evidence>
<dbReference type="GO" id="GO:0003887">
    <property type="term" value="F:DNA-directed DNA polymerase activity"/>
    <property type="evidence" value="ECO:0007669"/>
    <property type="project" value="UniProtKB-EC"/>
</dbReference>
<dbReference type="PANTHER" id="PTHR32294:SF0">
    <property type="entry name" value="DNA POLYMERASE III SUBUNIT ALPHA"/>
    <property type="match status" value="1"/>
</dbReference>
<dbReference type="InterPro" id="IPR004805">
    <property type="entry name" value="DnaE2/DnaE/PolC"/>
</dbReference>
<dbReference type="InterPro" id="IPR041931">
    <property type="entry name" value="DNA_pol3_alpha_thumb_dom"/>
</dbReference>
<dbReference type="Pfam" id="PF14579">
    <property type="entry name" value="HHH_6"/>
    <property type="match status" value="1"/>
</dbReference>
<feature type="region of interest" description="Disordered" evidence="11">
    <location>
        <begin position="1077"/>
        <end position="1112"/>
    </location>
</feature>
<dbReference type="InterPro" id="IPR029460">
    <property type="entry name" value="DNAPol_HHH"/>
</dbReference>